<dbReference type="AlphaFoldDB" id="A0A1H0UY91"/>
<evidence type="ECO:0000259" key="3">
    <source>
        <dbReference type="Pfam" id="PF02581"/>
    </source>
</evidence>
<keyword evidence="2" id="KW-0784">Thiamine biosynthesis</keyword>
<dbReference type="PANTHER" id="PTHR20857">
    <property type="entry name" value="THIAMINE-PHOSPHATE PYROPHOSPHORYLASE"/>
    <property type="match status" value="1"/>
</dbReference>
<dbReference type="GO" id="GO:0004789">
    <property type="term" value="F:thiamine-phosphate diphosphorylase activity"/>
    <property type="evidence" value="ECO:0007669"/>
    <property type="project" value="TreeGrafter"/>
</dbReference>
<organism evidence="4 5">
    <name type="scientific">Litchfieldia salsa</name>
    <dbReference type="NCBI Taxonomy" id="930152"/>
    <lineage>
        <taxon>Bacteria</taxon>
        <taxon>Bacillati</taxon>
        <taxon>Bacillota</taxon>
        <taxon>Bacilli</taxon>
        <taxon>Bacillales</taxon>
        <taxon>Bacillaceae</taxon>
        <taxon>Litchfieldia</taxon>
    </lineage>
</organism>
<keyword evidence="5" id="KW-1185">Reference proteome</keyword>
<dbReference type="STRING" id="930152.SAMN05216565_105244"/>
<dbReference type="InterPro" id="IPR013785">
    <property type="entry name" value="Aldolase_TIM"/>
</dbReference>
<comment type="pathway">
    <text evidence="1">Cofactor biosynthesis; thiamine diphosphate biosynthesis.</text>
</comment>
<dbReference type="Pfam" id="PF02581">
    <property type="entry name" value="TMP-TENI"/>
    <property type="match status" value="1"/>
</dbReference>
<accession>A0A1H0UY91</accession>
<dbReference type="Gene3D" id="3.20.20.70">
    <property type="entry name" value="Aldolase class I"/>
    <property type="match status" value="1"/>
</dbReference>
<dbReference type="CDD" id="cd00564">
    <property type="entry name" value="TMP_TenI"/>
    <property type="match status" value="1"/>
</dbReference>
<feature type="domain" description="Thiamine phosphate synthase/TenI" evidence="3">
    <location>
        <begin position="18"/>
        <end position="182"/>
    </location>
</feature>
<dbReference type="InterPro" id="IPR036206">
    <property type="entry name" value="ThiamineP_synth_sf"/>
</dbReference>
<dbReference type="SUPFAM" id="SSF51391">
    <property type="entry name" value="Thiamin phosphate synthase"/>
    <property type="match status" value="1"/>
</dbReference>
<dbReference type="InterPro" id="IPR022998">
    <property type="entry name" value="ThiamineP_synth_TenI"/>
</dbReference>
<sequence>MKQKELHIISTGNQTPQAFCEIARLIQNDVSYFHIREKSFTAKEFYDTVMLLVEGGISLSKIILNDRVDVACVTGVSGVQLAYHSLKASLVKKSFPNLRIGSSVHSVEELTSAQNEGADYVFFGHIYPTTSKPGLPGRGVKELRIITEVSKVPVIAIGGINPSHVKEIIDAGASGIALMSGVLEANNPVKMVKEYASKL</sequence>
<dbReference type="Proteomes" id="UP000199159">
    <property type="component" value="Unassembled WGS sequence"/>
</dbReference>
<proteinExistence type="predicted"/>
<reference evidence="5" key="1">
    <citation type="submission" date="2016-10" db="EMBL/GenBank/DDBJ databases">
        <authorList>
            <person name="Varghese N."/>
            <person name="Submissions S."/>
        </authorList>
    </citation>
    <scope>NUCLEOTIDE SEQUENCE [LARGE SCALE GENOMIC DNA]</scope>
    <source>
        <strain evidence="5">IBRC-M10078</strain>
    </source>
</reference>
<dbReference type="PANTHER" id="PTHR20857:SF22">
    <property type="entry name" value="THIAZOLE TAUTOMERASE"/>
    <property type="match status" value="1"/>
</dbReference>
<evidence type="ECO:0000256" key="2">
    <source>
        <dbReference type="ARBA" id="ARBA00022977"/>
    </source>
</evidence>
<protein>
    <submittedName>
        <fullName evidence="4">Thiazole tautomerase (Transcriptional regulator TenI)</fullName>
    </submittedName>
</protein>
<dbReference type="GO" id="GO:0005737">
    <property type="term" value="C:cytoplasm"/>
    <property type="evidence" value="ECO:0007669"/>
    <property type="project" value="TreeGrafter"/>
</dbReference>
<evidence type="ECO:0000313" key="4">
    <source>
        <dbReference type="EMBL" id="SDP71081.1"/>
    </source>
</evidence>
<name>A0A1H0UY91_9BACI</name>
<dbReference type="RefSeq" id="WP_090854694.1">
    <property type="nucleotide sequence ID" value="NZ_FNJU01000005.1"/>
</dbReference>
<gene>
    <name evidence="4" type="ORF">SAMN05216565_105244</name>
</gene>
<dbReference type="EMBL" id="FNJU01000005">
    <property type="protein sequence ID" value="SDP71081.1"/>
    <property type="molecule type" value="Genomic_DNA"/>
</dbReference>
<dbReference type="OrthoDB" id="9815348at2"/>
<dbReference type="GO" id="GO:0009228">
    <property type="term" value="P:thiamine biosynthetic process"/>
    <property type="evidence" value="ECO:0007669"/>
    <property type="project" value="UniProtKB-KW"/>
</dbReference>
<evidence type="ECO:0000256" key="1">
    <source>
        <dbReference type="ARBA" id="ARBA00004948"/>
    </source>
</evidence>
<evidence type="ECO:0000313" key="5">
    <source>
        <dbReference type="Proteomes" id="UP000199159"/>
    </source>
</evidence>